<dbReference type="AlphaFoldDB" id="A0A3L8SUX9"/>
<protein>
    <submittedName>
        <fullName evidence="1">Uncharacterized protein</fullName>
    </submittedName>
</protein>
<gene>
    <name evidence="1" type="ORF">DV515_00003049</name>
</gene>
<dbReference type="Proteomes" id="UP000276834">
    <property type="component" value="Unassembled WGS sequence"/>
</dbReference>
<name>A0A3L8SUX9_CHLGU</name>
<evidence type="ECO:0000313" key="2">
    <source>
        <dbReference type="Proteomes" id="UP000276834"/>
    </source>
</evidence>
<comment type="caution">
    <text evidence="1">The sequence shown here is derived from an EMBL/GenBank/DDBJ whole genome shotgun (WGS) entry which is preliminary data.</text>
</comment>
<accession>A0A3L8SUX9</accession>
<sequence length="114" mass="12383">MSGNLLAVMETSEAGELPLRCASIDLLLLLGLRGTAELFISIPGGRRESGCTEHMPSTLLRGERMLLCLRGDQAEQSKAPELSPLQNCLHFLCEEASFPEGEKKILITVPSLEC</sequence>
<organism evidence="1 2">
    <name type="scientific">Chloebia gouldiae</name>
    <name type="common">Gouldian finch</name>
    <name type="synonym">Erythrura gouldiae</name>
    <dbReference type="NCBI Taxonomy" id="44316"/>
    <lineage>
        <taxon>Eukaryota</taxon>
        <taxon>Metazoa</taxon>
        <taxon>Chordata</taxon>
        <taxon>Craniata</taxon>
        <taxon>Vertebrata</taxon>
        <taxon>Euteleostomi</taxon>
        <taxon>Archelosauria</taxon>
        <taxon>Archosauria</taxon>
        <taxon>Dinosauria</taxon>
        <taxon>Saurischia</taxon>
        <taxon>Theropoda</taxon>
        <taxon>Coelurosauria</taxon>
        <taxon>Aves</taxon>
        <taxon>Neognathae</taxon>
        <taxon>Neoaves</taxon>
        <taxon>Telluraves</taxon>
        <taxon>Australaves</taxon>
        <taxon>Passeriformes</taxon>
        <taxon>Passeroidea</taxon>
        <taxon>Passeridae</taxon>
        <taxon>Chloebia</taxon>
    </lineage>
</organism>
<keyword evidence="2" id="KW-1185">Reference proteome</keyword>
<evidence type="ECO:0000313" key="1">
    <source>
        <dbReference type="EMBL" id="RLW09249.1"/>
    </source>
</evidence>
<reference evidence="1 2" key="1">
    <citation type="journal article" date="2018" name="Proc. R. Soc. B">
        <title>A non-coding region near Follistatin controls head colour polymorphism in the Gouldian finch.</title>
        <authorList>
            <person name="Toomey M.B."/>
            <person name="Marques C.I."/>
            <person name="Andrade P."/>
            <person name="Araujo P.M."/>
            <person name="Sabatino S."/>
            <person name="Gazda M.A."/>
            <person name="Afonso S."/>
            <person name="Lopes R.J."/>
            <person name="Corbo J.C."/>
            <person name="Carneiro M."/>
        </authorList>
    </citation>
    <scope>NUCLEOTIDE SEQUENCE [LARGE SCALE GENOMIC DNA]</scope>
    <source>
        <strain evidence="1">Red01</strain>
        <tissue evidence="1">Muscle</tissue>
    </source>
</reference>
<dbReference type="EMBL" id="QUSF01000005">
    <property type="protein sequence ID" value="RLW09249.1"/>
    <property type="molecule type" value="Genomic_DNA"/>
</dbReference>
<proteinExistence type="predicted"/>